<dbReference type="RefSeq" id="YP_009021100.1">
    <property type="nucleotide sequence ID" value="NC_023848.1"/>
</dbReference>
<dbReference type="Gene3D" id="3.90.1140.10">
    <property type="entry name" value="Cyclic phosphodiesterase"/>
    <property type="match status" value="1"/>
</dbReference>
<evidence type="ECO:0000259" key="1">
    <source>
        <dbReference type="Pfam" id="PF08975"/>
    </source>
</evidence>
<reference evidence="2 3" key="1">
    <citation type="submission" date="2013-12" db="EMBL/GenBank/DDBJ databases">
        <authorList>
            <person name="Tong Y."/>
            <person name="Zhang J."/>
            <person name="Huang Y."/>
            <person name="Li S."/>
            <person name="Pei G."/>
            <person name="Zhang Z."/>
            <person name="Mi Z."/>
            <person name="An X."/>
        </authorList>
    </citation>
    <scope>NUCLEOTIDE SEQUENCE [LARGE SCALE GENOMIC DNA]</scope>
    <source>
        <strain evidence="2">AMIV</strain>
    </source>
</reference>
<proteinExistence type="predicted"/>
<feature type="domain" description="DUF1868" evidence="1">
    <location>
        <begin position="6"/>
        <end position="62"/>
    </location>
</feature>
<dbReference type="InterPro" id="IPR015069">
    <property type="entry name" value="2H-PEstase_DUF1868"/>
</dbReference>
<organism evidence="2 3">
    <name type="scientific">Chloriridovirus anopheles1</name>
    <dbReference type="NCBI Taxonomy" id="1465751"/>
    <lineage>
        <taxon>Viruses</taxon>
        <taxon>Varidnaviria</taxon>
        <taxon>Bamfordvirae</taxon>
        <taxon>Nucleocytoviricota</taxon>
        <taxon>Megaviricetes</taxon>
        <taxon>Pimascovirales</taxon>
        <taxon>Pimascovirales incertae sedis</taxon>
        <taxon>Iridoviridae</taxon>
        <taxon>Betairidovirinae</taxon>
        <taxon>Chloriridovirus</taxon>
    </lineage>
</organism>
<dbReference type="SUPFAM" id="SSF55144">
    <property type="entry name" value="LigT-like"/>
    <property type="match status" value="1"/>
</dbReference>
<dbReference type="InterPro" id="IPR009097">
    <property type="entry name" value="Cyclic_Pdiesterase"/>
</dbReference>
<name>W8R9J4_9VIRU</name>
<keyword evidence="3" id="KW-1185">Reference proteome</keyword>
<accession>W8R9J4</accession>
<dbReference type="GeneID" id="18938176"/>
<gene>
    <name evidence="2" type="ORF">AMIV_015</name>
</gene>
<protein>
    <recommendedName>
        <fullName evidence="1">DUF1868 domain-containing protein</fullName>
    </recommendedName>
</protein>
<dbReference type="Pfam" id="PF08975">
    <property type="entry name" value="2H-phosphodiest"/>
    <property type="match status" value="1"/>
</dbReference>
<sequence>MSLTKIDSKGVYQPFFGYTVIGMLEDECLASASNIENFIRTSSLNEFFAPLPANTYHMTLFNIYVVGGPEIPSVSKWLQNGNKIYSAHSWLPDEVLCNANMAAFNYLKNKTSLKLTRSKFKFSKKSLGVLVELEDCEYKKVFDARVALSKIYEHQDSSLANRNSLHITFAYGYKRQDNFSKQNMADLKILEQMVNSAFQSVKLKIPELYLFNSMDNYVAFGDFCTSVY</sequence>
<evidence type="ECO:0000313" key="2">
    <source>
        <dbReference type="EMBL" id="AHL67516.1"/>
    </source>
</evidence>
<dbReference type="OrthoDB" id="25204at10239"/>
<dbReference type="Proteomes" id="UP000110868">
    <property type="component" value="Segment"/>
</dbReference>
<dbReference type="EMBL" id="KF938901">
    <property type="protein sequence ID" value="AHL67516.1"/>
    <property type="molecule type" value="Genomic_DNA"/>
</dbReference>
<dbReference type="KEGG" id="vg:18938176"/>
<evidence type="ECO:0000313" key="3">
    <source>
        <dbReference type="Proteomes" id="UP000110868"/>
    </source>
</evidence>